<evidence type="ECO:0000256" key="1">
    <source>
        <dbReference type="SAM" id="SignalP"/>
    </source>
</evidence>
<feature type="signal peptide" evidence="1">
    <location>
        <begin position="1"/>
        <end position="21"/>
    </location>
</feature>
<evidence type="ECO:0000313" key="3">
    <source>
        <dbReference type="Proteomes" id="UP000529417"/>
    </source>
</evidence>
<evidence type="ECO:0008006" key="4">
    <source>
        <dbReference type="Google" id="ProtNLM"/>
    </source>
</evidence>
<keyword evidence="1" id="KW-0732">Signal</keyword>
<evidence type="ECO:0000313" key="2">
    <source>
        <dbReference type="EMBL" id="NYS25858.1"/>
    </source>
</evidence>
<dbReference type="RefSeq" id="WP_179906655.1">
    <property type="nucleotide sequence ID" value="NZ_JACBXS010000026.1"/>
</dbReference>
<dbReference type="AlphaFoldDB" id="A0A7Z0I0U2"/>
<dbReference type="EMBL" id="JACBXS010000026">
    <property type="protein sequence ID" value="NYS25858.1"/>
    <property type="molecule type" value="Genomic_DNA"/>
</dbReference>
<sequence length="56" mass="5605">MKTKATLAALALAMTPSLALAWGGCGSMTPQQTAAACSDGQVWDSDTSSCITPLSS</sequence>
<dbReference type="Proteomes" id="UP000529417">
    <property type="component" value="Unassembled WGS sequence"/>
</dbReference>
<keyword evidence="3" id="KW-1185">Reference proteome</keyword>
<reference evidence="2 3" key="1">
    <citation type="journal article" date="2000" name="Arch. Microbiol.">
        <title>Rhodobaca bogoriensis gen. nov. and sp. nov., an alkaliphilic purple nonsulfur bacterium from African Rift Valley soda lakes.</title>
        <authorList>
            <person name="Milford A.D."/>
            <person name="Achenbach L.A."/>
            <person name="Jung D.O."/>
            <person name="Madigan M.T."/>
        </authorList>
    </citation>
    <scope>NUCLEOTIDE SEQUENCE [LARGE SCALE GENOMIC DNA]</scope>
    <source>
        <strain evidence="2 3">2376</strain>
    </source>
</reference>
<protein>
    <recommendedName>
        <fullName evidence="4">Adenylosuccinate lyase</fullName>
    </recommendedName>
</protein>
<feature type="chain" id="PRO_5031301176" description="Adenylosuccinate lyase" evidence="1">
    <location>
        <begin position="22"/>
        <end position="56"/>
    </location>
</feature>
<dbReference type="PROSITE" id="PS51257">
    <property type="entry name" value="PROKAR_LIPOPROTEIN"/>
    <property type="match status" value="1"/>
</dbReference>
<name>A0A7Z0I0U2_9RHOB</name>
<organism evidence="2 3">
    <name type="scientific">Rhabdonatronobacter sediminivivens</name>
    <dbReference type="NCBI Taxonomy" id="2743469"/>
    <lineage>
        <taxon>Bacteria</taxon>
        <taxon>Pseudomonadati</taxon>
        <taxon>Pseudomonadota</taxon>
        <taxon>Alphaproteobacteria</taxon>
        <taxon>Rhodobacterales</taxon>
        <taxon>Paracoccaceae</taxon>
        <taxon>Rhabdonatronobacter</taxon>
    </lineage>
</organism>
<gene>
    <name evidence="2" type="ORF">HUK65_12745</name>
</gene>
<comment type="caution">
    <text evidence="2">The sequence shown here is derived from an EMBL/GenBank/DDBJ whole genome shotgun (WGS) entry which is preliminary data.</text>
</comment>
<proteinExistence type="predicted"/>
<accession>A0A7Z0I0U2</accession>